<dbReference type="Pfam" id="PF00011">
    <property type="entry name" value="HSP20"/>
    <property type="match status" value="4"/>
</dbReference>
<feature type="non-terminal residue" evidence="5">
    <location>
        <position position="471"/>
    </location>
</feature>
<dbReference type="Proteomes" id="UP001249851">
    <property type="component" value="Unassembled WGS sequence"/>
</dbReference>
<dbReference type="PANTHER" id="PTHR45640">
    <property type="entry name" value="HEAT SHOCK PROTEIN HSP-12.2-RELATED"/>
    <property type="match status" value="1"/>
</dbReference>
<dbReference type="PANTHER" id="PTHR45640:SF26">
    <property type="entry name" value="RE23625P"/>
    <property type="match status" value="1"/>
</dbReference>
<reference evidence="5" key="1">
    <citation type="journal article" date="2023" name="G3 (Bethesda)">
        <title>Whole genome assembly and annotation of the endangered Caribbean coral Acropora cervicornis.</title>
        <authorList>
            <person name="Selwyn J.D."/>
            <person name="Vollmer S.V."/>
        </authorList>
    </citation>
    <scope>NUCLEOTIDE SEQUENCE</scope>
    <source>
        <strain evidence="5">K2</strain>
    </source>
</reference>
<comment type="similarity">
    <text evidence="1 2">Belongs to the small heat shock protein (HSP20) family.</text>
</comment>
<dbReference type="GO" id="GO:0009408">
    <property type="term" value="P:response to heat"/>
    <property type="evidence" value="ECO:0007669"/>
    <property type="project" value="TreeGrafter"/>
</dbReference>
<feature type="domain" description="SHSP" evidence="4">
    <location>
        <begin position="111"/>
        <end position="220"/>
    </location>
</feature>
<dbReference type="GO" id="GO:0005737">
    <property type="term" value="C:cytoplasm"/>
    <property type="evidence" value="ECO:0007669"/>
    <property type="project" value="TreeGrafter"/>
</dbReference>
<dbReference type="GO" id="GO:0005634">
    <property type="term" value="C:nucleus"/>
    <property type="evidence" value="ECO:0007669"/>
    <property type="project" value="TreeGrafter"/>
</dbReference>
<name>A0AAD9QTX7_ACRCE</name>
<evidence type="ECO:0000259" key="4">
    <source>
        <dbReference type="PROSITE" id="PS01031"/>
    </source>
</evidence>
<accession>A0AAD9QTX7</accession>
<evidence type="ECO:0000256" key="3">
    <source>
        <dbReference type="SAM" id="MobiDB-lite"/>
    </source>
</evidence>
<gene>
    <name evidence="5" type="ORF">P5673_008266</name>
</gene>
<dbReference type="InterPro" id="IPR002068">
    <property type="entry name" value="A-crystallin/Hsp20_dom"/>
</dbReference>
<dbReference type="AlphaFoldDB" id="A0AAD9QTX7"/>
<comment type="caution">
    <text evidence="5">The sequence shown here is derived from an EMBL/GenBank/DDBJ whole genome shotgun (WGS) entry which is preliminary data.</text>
</comment>
<dbReference type="InterPro" id="IPR008978">
    <property type="entry name" value="HSP20-like_chaperone"/>
</dbReference>
<evidence type="ECO:0000256" key="2">
    <source>
        <dbReference type="RuleBase" id="RU003616"/>
    </source>
</evidence>
<dbReference type="CDD" id="cd06526">
    <property type="entry name" value="metazoan_ACD"/>
    <property type="match status" value="4"/>
</dbReference>
<dbReference type="PROSITE" id="PS01031">
    <property type="entry name" value="SHSP"/>
    <property type="match status" value="2"/>
</dbReference>
<proteinExistence type="inferred from homology"/>
<feature type="domain" description="SHSP" evidence="4">
    <location>
        <begin position="343"/>
        <end position="452"/>
    </location>
</feature>
<sequence length="471" mass="52884">SPYTQVVPRSRFFDDLWRDIALAFVQDNRPASCGREQSAQGPIKIATIPLNQYKPEDISLDVDAEKITLYGQHRSEDENGFENSQFKKVIKIPDGVDPTSVASTASEDGRALVLTGIKRVEEKKEDDDNKFAVKLNLSGYKPDEIKVQLRGQELTVTGKQRSEEDGLQRSRDYHRRILLPDDADLSSVTSRLSKEGFLTIEAPRDPALLPSQRSLDVTMEEVESQIKDEAKSSPYTQVVPRSRFFDDLWRDIALAFVQDNRPASCGREQSAQGPIKIATIPLNQYKPEDISLDVDAEKITLYGQHRSEDENGFENSQFKKVIKIPDGVDPTSVASTASEDGRALVLTGIKRVEEKKEDDDNKFAVKLNLSGYKPDEIKVQLRGQELTVTGKQRSEEDGLQRSRDYHRRILLPDDADLSSVTSRLSKEGFLTIEAPRDPALLPSQRSLDVTMEEVESQIKDEAKSSSDAEEE</sequence>
<dbReference type="PRINTS" id="PR00299">
    <property type="entry name" value="ACRYSTALLIN"/>
</dbReference>
<keyword evidence="6" id="KW-1185">Reference proteome</keyword>
<feature type="compositionally biased region" description="Basic and acidic residues" evidence="3">
    <location>
        <begin position="456"/>
        <end position="471"/>
    </location>
</feature>
<dbReference type="GO" id="GO:0042026">
    <property type="term" value="P:protein refolding"/>
    <property type="evidence" value="ECO:0007669"/>
    <property type="project" value="TreeGrafter"/>
</dbReference>
<evidence type="ECO:0000313" key="5">
    <source>
        <dbReference type="EMBL" id="KAK2567449.1"/>
    </source>
</evidence>
<protein>
    <submittedName>
        <fullName evidence="5">Major egg antigen</fullName>
    </submittedName>
</protein>
<feature type="region of interest" description="Disordered" evidence="3">
    <location>
        <begin position="444"/>
        <end position="471"/>
    </location>
</feature>
<dbReference type="GO" id="GO:0051082">
    <property type="term" value="F:unfolded protein binding"/>
    <property type="evidence" value="ECO:0007669"/>
    <property type="project" value="TreeGrafter"/>
</dbReference>
<dbReference type="EMBL" id="JARQWQ010000014">
    <property type="protein sequence ID" value="KAK2567449.1"/>
    <property type="molecule type" value="Genomic_DNA"/>
</dbReference>
<dbReference type="SUPFAM" id="SSF49764">
    <property type="entry name" value="HSP20-like chaperones"/>
    <property type="match status" value="2"/>
</dbReference>
<dbReference type="InterPro" id="IPR001436">
    <property type="entry name" value="Alpha-crystallin/sHSP_animal"/>
</dbReference>
<organism evidence="5 6">
    <name type="scientific">Acropora cervicornis</name>
    <name type="common">Staghorn coral</name>
    <dbReference type="NCBI Taxonomy" id="6130"/>
    <lineage>
        <taxon>Eukaryota</taxon>
        <taxon>Metazoa</taxon>
        <taxon>Cnidaria</taxon>
        <taxon>Anthozoa</taxon>
        <taxon>Hexacorallia</taxon>
        <taxon>Scleractinia</taxon>
        <taxon>Astrocoeniina</taxon>
        <taxon>Acroporidae</taxon>
        <taxon>Acropora</taxon>
    </lineage>
</organism>
<reference evidence="5" key="2">
    <citation type="journal article" date="2023" name="Science">
        <title>Genomic signatures of disease resistance in endangered staghorn corals.</title>
        <authorList>
            <person name="Vollmer S.V."/>
            <person name="Selwyn J.D."/>
            <person name="Despard B.A."/>
            <person name="Roesel C.L."/>
        </authorList>
    </citation>
    <scope>NUCLEOTIDE SEQUENCE</scope>
    <source>
        <strain evidence="5">K2</strain>
    </source>
</reference>
<evidence type="ECO:0000256" key="1">
    <source>
        <dbReference type="PROSITE-ProRule" id="PRU00285"/>
    </source>
</evidence>
<evidence type="ECO:0000313" key="6">
    <source>
        <dbReference type="Proteomes" id="UP001249851"/>
    </source>
</evidence>
<dbReference type="Gene3D" id="2.60.40.790">
    <property type="match status" value="4"/>
</dbReference>